<evidence type="ECO:0000256" key="1">
    <source>
        <dbReference type="SAM" id="Phobius"/>
    </source>
</evidence>
<sequence>MLRLTMILFSMISTTLMGVGIVIALTTGHDSLRPILLAAAIGFVLAVPISAIIARKLA</sequence>
<organism evidence="2 3">
    <name type="scientific">Cereibacter changlensis</name>
    <dbReference type="NCBI Taxonomy" id="402884"/>
    <lineage>
        <taxon>Bacteria</taxon>
        <taxon>Pseudomonadati</taxon>
        <taxon>Pseudomonadota</taxon>
        <taxon>Alphaproteobacteria</taxon>
        <taxon>Rhodobacterales</taxon>
        <taxon>Paracoccaceae</taxon>
        <taxon>Cereibacter</taxon>
    </lineage>
</organism>
<accession>A0A4U0Z0K8</accession>
<comment type="caution">
    <text evidence="2">The sequence shown here is derived from an EMBL/GenBank/DDBJ whole genome shotgun (WGS) entry which is preliminary data.</text>
</comment>
<gene>
    <name evidence="2" type="ORF">FAZ78_19580</name>
</gene>
<feature type="transmembrane region" description="Helical" evidence="1">
    <location>
        <begin position="35"/>
        <end position="54"/>
    </location>
</feature>
<feature type="transmembrane region" description="Helical" evidence="1">
    <location>
        <begin position="7"/>
        <end position="29"/>
    </location>
</feature>
<dbReference type="EMBL" id="SWAU01000256">
    <property type="protein sequence ID" value="TKA94933.1"/>
    <property type="molecule type" value="Genomic_DNA"/>
</dbReference>
<name>A0A4U0Z0K8_9RHOB</name>
<dbReference type="RefSeq" id="WP_136794020.1">
    <property type="nucleotide sequence ID" value="NZ_SWAU01000256.1"/>
</dbReference>
<reference evidence="2 3" key="1">
    <citation type="submission" date="2019-04" db="EMBL/GenBank/DDBJ databases">
        <title>Crypto-aerobic microbial life in anoxic (sulfidic) marine sediments.</title>
        <authorList>
            <person name="Bhattacharya S."/>
            <person name="Roy C."/>
            <person name="Mondal N."/>
            <person name="Sarkar J."/>
            <person name="Mandal S."/>
            <person name="Rameez M.J."/>
            <person name="Ghosh W."/>
        </authorList>
    </citation>
    <scope>NUCLEOTIDE SEQUENCE [LARGE SCALE GENOMIC DNA]</scope>
    <source>
        <strain evidence="2 3">SBBC</strain>
    </source>
</reference>
<keyword evidence="1" id="KW-1133">Transmembrane helix</keyword>
<dbReference type="Proteomes" id="UP000306340">
    <property type="component" value="Unassembled WGS sequence"/>
</dbReference>
<keyword evidence="1" id="KW-0472">Membrane</keyword>
<evidence type="ECO:0000313" key="2">
    <source>
        <dbReference type="EMBL" id="TKA94933.1"/>
    </source>
</evidence>
<protein>
    <submittedName>
        <fullName evidence="2">CTP synthetase</fullName>
    </submittedName>
</protein>
<dbReference type="AlphaFoldDB" id="A0A4U0Z0K8"/>
<evidence type="ECO:0000313" key="3">
    <source>
        <dbReference type="Proteomes" id="UP000306340"/>
    </source>
</evidence>
<proteinExistence type="predicted"/>
<keyword evidence="1" id="KW-0812">Transmembrane</keyword>